<sequence length="74" mass="8892">MVGIEYYPTKKINRGIDGTDSPALKKMLFCKQKAVLPLRIKKFNRDQKRKKMINFIIKYKNIKYLFHIKPVFED</sequence>
<comment type="caution">
    <text evidence="1">The sequence shown here is derived from an EMBL/GenBank/DDBJ whole genome shotgun (WGS) entry which is preliminary data.</text>
</comment>
<protein>
    <submittedName>
        <fullName evidence="1">Uncharacterized protein</fullName>
    </submittedName>
</protein>
<accession>A0A2A4SPB2</accession>
<dbReference type="Proteomes" id="UP000218113">
    <property type="component" value="Unassembled WGS sequence"/>
</dbReference>
<dbReference type="EMBL" id="NVSR01000151">
    <property type="protein sequence ID" value="PCI23072.1"/>
    <property type="molecule type" value="Genomic_DNA"/>
</dbReference>
<gene>
    <name evidence="1" type="ORF">COB67_13065</name>
</gene>
<evidence type="ECO:0000313" key="2">
    <source>
        <dbReference type="Proteomes" id="UP000218113"/>
    </source>
</evidence>
<organism evidence="1 2">
    <name type="scientific">SAR324 cluster bacterium</name>
    <dbReference type="NCBI Taxonomy" id="2024889"/>
    <lineage>
        <taxon>Bacteria</taxon>
        <taxon>Deltaproteobacteria</taxon>
        <taxon>SAR324 cluster</taxon>
    </lineage>
</organism>
<dbReference type="AlphaFoldDB" id="A0A2A4SPB2"/>
<name>A0A2A4SPB2_9DELT</name>
<proteinExistence type="predicted"/>
<reference evidence="2" key="1">
    <citation type="submission" date="2017-08" db="EMBL/GenBank/DDBJ databases">
        <title>A dynamic microbial community with high functional redundancy inhabits the cold, oxic subseafloor aquifer.</title>
        <authorList>
            <person name="Tully B.J."/>
            <person name="Wheat C.G."/>
            <person name="Glazer B.T."/>
            <person name="Huber J.A."/>
        </authorList>
    </citation>
    <scope>NUCLEOTIDE SEQUENCE [LARGE SCALE GENOMIC DNA]</scope>
</reference>
<evidence type="ECO:0000313" key="1">
    <source>
        <dbReference type="EMBL" id="PCI23072.1"/>
    </source>
</evidence>